<protein>
    <submittedName>
        <fullName evidence="2">Uncharacterized protein</fullName>
    </submittedName>
</protein>
<proteinExistence type="predicted"/>
<evidence type="ECO:0000313" key="3">
    <source>
        <dbReference type="Proteomes" id="UP001165090"/>
    </source>
</evidence>
<feature type="compositionally biased region" description="Polar residues" evidence="1">
    <location>
        <begin position="1"/>
        <end position="12"/>
    </location>
</feature>
<feature type="region of interest" description="Disordered" evidence="1">
    <location>
        <begin position="95"/>
        <end position="117"/>
    </location>
</feature>
<evidence type="ECO:0000313" key="2">
    <source>
        <dbReference type="EMBL" id="GLI58890.1"/>
    </source>
</evidence>
<name>A0ABQ5RMU1_9CHLO</name>
<organism evidence="2 3">
    <name type="scientific">Volvox africanus</name>
    <dbReference type="NCBI Taxonomy" id="51714"/>
    <lineage>
        <taxon>Eukaryota</taxon>
        <taxon>Viridiplantae</taxon>
        <taxon>Chlorophyta</taxon>
        <taxon>core chlorophytes</taxon>
        <taxon>Chlorophyceae</taxon>
        <taxon>CS clade</taxon>
        <taxon>Chlamydomonadales</taxon>
        <taxon>Volvocaceae</taxon>
        <taxon>Volvox</taxon>
    </lineage>
</organism>
<comment type="caution">
    <text evidence="2">The sequence shown here is derived from an EMBL/GenBank/DDBJ whole genome shotgun (WGS) entry which is preliminary data.</text>
</comment>
<feature type="region of interest" description="Disordered" evidence="1">
    <location>
        <begin position="1"/>
        <end position="23"/>
    </location>
</feature>
<dbReference type="EMBL" id="BSDZ01000003">
    <property type="protein sequence ID" value="GLI58890.1"/>
    <property type="molecule type" value="Genomic_DNA"/>
</dbReference>
<sequence length="157" mass="15717">MTVHNGNSTSSPPMCPSPRATAHPEEPAVMLGQAGIPSACIGPPGEAVDKSTRNGCCNMVPHVTGSSCDEQLLVIDSNPIGEAWKASLKPTAGALSGSLEPSPMAQRSGTGSAGRWNMDPATTVVNAEDSYASGSSAAVLGPCGAPCAALPCHKHPA</sequence>
<accession>A0ABQ5RMU1</accession>
<gene>
    <name evidence="2" type="ORF">VaNZ11_000665</name>
</gene>
<reference evidence="2 3" key="1">
    <citation type="journal article" date="2023" name="IScience">
        <title>Expanded male sex-determining region conserved during the evolution of homothallism in the green alga Volvox.</title>
        <authorList>
            <person name="Yamamoto K."/>
            <person name="Matsuzaki R."/>
            <person name="Mahakham W."/>
            <person name="Heman W."/>
            <person name="Sekimoto H."/>
            <person name="Kawachi M."/>
            <person name="Minakuchi Y."/>
            <person name="Toyoda A."/>
            <person name="Nozaki H."/>
        </authorList>
    </citation>
    <scope>NUCLEOTIDE SEQUENCE [LARGE SCALE GENOMIC DNA]</scope>
    <source>
        <strain evidence="2 3">NIES-4468</strain>
    </source>
</reference>
<evidence type="ECO:0000256" key="1">
    <source>
        <dbReference type="SAM" id="MobiDB-lite"/>
    </source>
</evidence>
<dbReference type="Proteomes" id="UP001165090">
    <property type="component" value="Unassembled WGS sequence"/>
</dbReference>
<keyword evidence="3" id="KW-1185">Reference proteome</keyword>